<evidence type="ECO:0000313" key="1">
    <source>
        <dbReference type="EMBL" id="BBZ80038.1"/>
    </source>
</evidence>
<accession>A0A6N4WHJ6</accession>
<proteinExistence type="predicted"/>
<dbReference type="AlphaFoldDB" id="A0A6N4WHJ6"/>
<reference evidence="1 2" key="1">
    <citation type="journal article" date="2019" name="Emerg. Microbes Infect.">
        <title>Comprehensive subspecies identification of 175 nontuberculous mycobacteria species based on 7547 genomic profiles.</title>
        <authorList>
            <person name="Matsumoto Y."/>
            <person name="Kinjo T."/>
            <person name="Motooka D."/>
            <person name="Nabeya D."/>
            <person name="Jung N."/>
            <person name="Uechi K."/>
            <person name="Horii T."/>
            <person name="Iida T."/>
            <person name="Fujita J."/>
            <person name="Nakamura S."/>
        </authorList>
    </citation>
    <scope>NUCLEOTIDE SEQUENCE [LARGE SCALE GENOMIC DNA]</scope>
    <source>
        <strain evidence="1 2">JCM 30275</strain>
    </source>
</reference>
<gene>
    <name evidence="1" type="ORF">MANY_53750</name>
</gene>
<keyword evidence="2" id="KW-1185">Reference proteome</keyword>
<dbReference type="Proteomes" id="UP000467249">
    <property type="component" value="Chromosome"/>
</dbReference>
<protein>
    <submittedName>
        <fullName evidence="1">Uncharacterized protein</fullName>
    </submittedName>
</protein>
<name>A0A6N4WHJ6_9MYCO</name>
<dbReference type="KEGG" id="many:MANY_53750"/>
<evidence type="ECO:0000313" key="2">
    <source>
        <dbReference type="Proteomes" id="UP000467249"/>
    </source>
</evidence>
<dbReference type="EMBL" id="AP022620">
    <property type="protein sequence ID" value="BBZ80038.1"/>
    <property type="molecule type" value="Genomic_DNA"/>
</dbReference>
<organism evidence="1 2">
    <name type="scientific">Mycolicibacterium anyangense</name>
    <dbReference type="NCBI Taxonomy" id="1431246"/>
    <lineage>
        <taxon>Bacteria</taxon>
        <taxon>Bacillati</taxon>
        <taxon>Actinomycetota</taxon>
        <taxon>Actinomycetes</taxon>
        <taxon>Mycobacteriales</taxon>
        <taxon>Mycobacteriaceae</taxon>
        <taxon>Mycolicibacterium</taxon>
    </lineage>
</organism>
<sequence>MHLFRAFAAEVTPAQLHNSANESYAAVVGDEPLGRSLTLAVEVGRYGEEGRFIDTTTLMERGKFEKTDAIQVVTHGVLILPKDATSALLFLERANNQCGVIRLLELFKKRFVLAYPDLLLEADAVIEGEAWLESAQLVRVSAYRRHKESDKADNFVGAQAPKFAGDLTHSLVPGIGMKSLPRSLFDGLRGGSIKVGELLGFEEGENESEAEVTLEGNGKRKTFIIGRERRPSVSYPLSGHNEDAWPAEKIRNLVFRREYAPDLFDRIGIEWTDGNTVGQWTEEQLGAKMVIRGGEQS</sequence>